<keyword evidence="10" id="KW-0407">Ion channel</keyword>
<evidence type="ECO:0000313" key="14">
    <source>
        <dbReference type="EMBL" id="MBC3880809.1"/>
    </source>
</evidence>
<evidence type="ECO:0000256" key="8">
    <source>
        <dbReference type="ARBA" id="ARBA00023065"/>
    </source>
</evidence>
<evidence type="ECO:0000256" key="11">
    <source>
        <dbReference type="SAM" id="Phobius"/>
    </source>
</evidence>
<dbReference type="RefSeq" id="WP_186914716.1">
    <property type="nucleotide sequence ID" value="NZ_JACOFZ010000001.1"/>
</dbReference>
<name>A0A923HTC1_9BURK</name>
<dbReference type="AlphaFoldDB" id="A0A923HTC1"/>
<keyword evidence="6" id="KW-0630">Potassium</keyword>
<evidence type="ECO:0000256" key="5">
    <source>
        <dbReference type="ARBA" id="ARBA00022882"/>
    </source>
</evidence>
<dbReference type="GO" id="GO:1990573">
    <property type="term" value="P:potassium ion import across plasma membrane"/>
    <property type="evidence" value="ECO:0007669"/>
    <property type="project" value="TreeGrafter"/>
</dbReference>
<evidence type="ECO:0000256" key="10">
    <source>
        <dbReference type="ARBA" id="ARBA00023303"/>
    </source>
</evidence>
<dbReference type="InterPro" id="IPR013099">
    <property type="entry name" value="K_chnl_dom"/>
</dbReference>
<organism evidence="14 15">
    <name type="scientific">Undibacterium nitidum</name>
    <dbReference type="NCBI Taxonomy" id="2762298"/>
    <lineage>
        <taxon>Bacteria</taxon>
        <taxon>Pseudomonadati</taxon>
        <taxon>Pseudomonadota</taxon>
        <taxon>Betaproteobacteria</taxon>
        <taxon>Burkholderiales</taxon>
        <taxon>Oxalobacteraceae</taxon>
        <taxon>Undibacterium</taxon>
    </lineage>
</organism>
<dbReference type="PANTHER" id="PTHR11767">
    <property type="entry name" value="INWARD RECTIFIER POTASSIUM CHANNEL"/>
    <property type="match status" value="1"/>
</dbReference>
<comment type="caution">
    <text evidence="14">The sequence shown here is derived from an EMBL/GenBank/DDBJ whole genome shotgun (WGS) entry which is preliminary data.</text>
</comment>
<dbReference type="GO" id="GO:0005886">
    <property type="term" value="C:plasma membrane"/>
    <property type="evidence" value="ECO:0007669"/>
    <property type="project" value="TreeGrafter"/>
</dbReference>
<feature type="transmembrane region" description="Helical" evidence="11">
    <location>
        <begin position="78"/>
        <end position="95"/>
    </location>
</feature>
<protein>
    <recommendedName>
        <fullName evidence="16">Inward rectifier potassium channel</fullName>
    </recommendedName>
</protein>
<keyword evidence="4 11" id="KW-0812">Transmembrane</keyword>
<dbReference type="Pfam" id="PF07885">
    <property type="entry name" value="Ion_trans_2"/>
    <property type="match status" value="1"/>
</dbReference>
<dbReference type="InterPro" id="IPR014756">
    <property type="entry name" value="Ig_E-set"/>
</dbReference>
<reference evidence="14" key="1">
    <citation type="submission" date="2020-08" db="EMBL/GenBank/DDBJ databases">
        <title>Novel species isolated from subtropical streams in China.</title>
        <authorList>
            <person name="Lu H."/>
        </authorList>
    </citation>
    <scope>NUCLEOTIDE SEQUENCE</scope>
    <source>
        <strain evidence="14">LX22W</strain>
    </source>
</reference>
<dbReference type="Pfam" id="PF17655">
    <property type="entry name" value="IRK_C"/>
    <property type="match status" value="1"/>
</dbReference>
<evidence type="ECO:0000256" key="4">
    <source>
        <dbReference type="ARBA" id="ARBA00022692"/>
    </source>
</evidence>
<dbReference type="Gene3D" id="2.60.40.1400">
    <property type="entry name" value="G protein-activated inward rectifier potassium channel 1"/>
    <property type="match status" value="1"/>
</dbReference>
<dbReference type="InterPro" id="IPR016449">
    <property type="entry name" value="K_chnl_inward-rec_Kir"/>
</dbReference>
<gene>
    <name evidence="14" type="ORF">H8K36_05435</name>
</gene>
<dbReference type="GO" id="GO:0005242">
    <property type="term" value="F:inward rectifier potassium channel activity"/>
    <property type="evidence" value="ECO:0007669"/>
    <property type="project" value="InterPro"/>
</dbReference>
<evidence type="ECO:0000256" key="9">
    <source>
        <dbReference type="ARBA" id="ARBA00023136"/>
    </source>
</evidence>
<evidence type="ECO:0000259" key="13">
    <source>
        <dbReference type="Pfam" id="PF17655"/>
    </source>
</evidence>
<feature type="domain" description="Potassium channel" evidence="12">
    <location>
        <begin position="66"/>
        <end position="131"/>
    </location>
</feature>
<evidence type="ECO:0000256" key="2">
    <source>
        <dbReference type="ARBA" id="ARBA00022448"/>
    </source>
</evidence>
<dbReference type="Proteomes" id="UP000627446">
    <property type="component" value="Unassembled WGS sequence"/>
</dbReference>
<dbReference type="EMBL" id="JACOFZ010000001">
    <property type="protein sequence ID" value="MBC3880809.1"/>
    <property type="molecule type" value="Genomic_DNA"/>
</dbReference>
<keyword evidence="8" id="KW-0406">Ion transport</keyword>
<keyword evidence="2" id="KW-0813">Transport</keyword>
<dbReference type="GO" id="GO:0034702">
    <property type="term" value="C:monoatomic ion channel complex"/>
    <property type="evidence" value="ECO:0007669"/>
    <property type="project" value="UniProtKB-KW"/>
</dbReference>
<sequence>MSLEADKKHKRVIQMSGRQVITYGMPTRFWQDIYYYAMTSSWPVFFAAFAVLFMLMNLVFASLYLLGDNAIGNLYPQGFLGAFFFSVETLATVGYGDMHPTTAYGHWISTIEIFIGMSGLALVTGLIFARFSRPRSSIIFAEHPVSHVSEGKRLLMIRMANARMNVISEASAKLRLIWNEESPTNGKFRKIHDLSLQRDQHPIFVLGWTIFHVIDESSPLFGISTEELKQRQAALILSVDGVDETTNQNQRARHYYPCELIRWNHRYVDVFENQDGAIQEIHYSRFHQSQEIAAVLADTED</sequence>
<dbReference type="SUPFAM" id="SSF81296">
    <property type="entry name" value="E set domains"/>
    <property type="match status" value="1"/>
</dbReference>
<dbReference type="InterPro" id="IPR013518">
    <property type="entry name" value="K_chnl_inward-rec_Kir_cyto"/>
</dbReference>
<dbReference type="SUPFAM" id="SSF81324">
    <property type="entry name" value="Voltage-gated potassium channels"/>
    <property type="match status" value="1"/>
</dbReference>
<evidence type="ECO:0000259" key="12">
    <source>
        <dbReference type="Pfam" id="PF07885"/>
    </source>
</evidence>
<dbReference type="PRINTS" id="PR01320">
    <property type="entry name" value="KIRCHANNEL"/>
</dbReference>
<evidence type="ECO:0000256" key="6">
    <source>
        <dbReference type="ARBA" id="ARBA00022958"/>
    </source>
</evidence>
<evidence type="ECO:0000256" key="1">
    <source>
        <dbReference type="ARBA" id="ARBA00004141"/>
    </source>
</evidence>
<evidence type="ECO:0000256" key="7">
    <source>
        <dbReference type="ARBA" id="ARBA00022989"/>
    </source>
</evidence>
<dbReference type="InterPro" id="IPR041647">
    <property type="entry name" value="IRK_C"/>
</dbReference>
<feature type="domain" description="Inward rectifier potassium channel C-terminal" evidence="13">
    <location>
        <begin position="139"/>
        <end position="294"/>
    </location>
</feature>
<keyword evidence="15" id="KW-1185">Reference proteome</keyword>
<dbReference type="Gene3D" id="1.10.287.70">
    <property type="match status" value="1"/>
</dbReference>
<evidence type="ECO:0008006" key="16">
    <source>
        <dbReference type="Google" id="ProtNLM"/>
    </source>
</evidence>
<keyword evidence="5" id="KW-0851">Voltage-gated channel</keyword>
<proteinExistence type="predicted"/>
<keyword evidence="9 11" id="KW-0472">Membrane</keyword>
<feature type="transmembrane region" description="Helical" evidence="11">
    <location>
        <begin position="107"/>
        <end position="129"/>
    </location>
</feature>
<feature type="transmembrane region" description="Helical" evidence="11">
    <location>
        <begin position="44"/>
        <end position="66"/>
    </location>
</feature>
<evidence type="ECO:0000313" key="15">
    <source>
        <dbReference type="Proteomes" id="UP000627446"/>
    </source>
</evidence>
<keyword evidence="7 11" id="KW-1133">Transmembrane helix</keyword>
<dbReference type="GO" id="GO:0034765">
    <property type="term" value="P:regulation of monoatomic ion transmembrane transport"/>
    <property type="evidence" value="ECO:0007669"/>
    <property type="project" value="TreeGrafter"/>
</dbReference>
<comment type="subcellular location">
    <subcellularLocation>
        <location evidence="1">Membrane</location>
        <topology evidence="1">Multi-pass membrane protein</topology>
    </subcellularLocation>
</comment>
<evidence type="ECO:0000256" key="3">
    <source>
        <dbReference type="ARBA" id="ARBA00022538"/>
    </source>
</evidence>
<keyword evidence="3" id="KW-0633">Potassium transport</keyword>
<accession>A0A923HTC1</accession>
<dbReference type="PANTHER" id="PTHR11767:SF102">
    <property type="entry name" value="INWARDLY RECTIFYING POTASSIUM CHANNEL 1, ISOFORM F"/>
    <property type="match status" value="1"/>
</dbReference>